<keyword evidence="6" id="KW-0862">Zinc</keyword>
<organism evidence="13 14">
    <name type="scientific">Hyaloperonospora brassicae</name>
    <name type="common">Brassica downy mildew</name>
    <name type="synonym">Peronospora brassicae</name>
    <dbReference type="NCBI Taxonomy" id="162125"/>
    <lineage>
        <taxon>Eukaryota</taxon>
        <taxon>Sar</taxon>
        <taxon>Stramenopiles</taxon>
        <taxon>Oomycota</taxon>
        <taxon>Peronosporomycetes</taxon>
        <taxon>Peronosporales</taxon>
        <taxon>Peronosporaceae</taxon>
        <taxon>Hyaloperonospora</taxon>
    </lineage>
</organism>
<feature type="domain" description="Superoxide dismutase copper/zinc binding" evidence="12">
    <location>
        <begin position="15"/>
        <end position="146"/>
    </location>
</feature>
<comment type="catalytic activity">
    <reaction evidence="11">
        <text>2 superoxide + 2 H(+) = H2O2 + O2</text>
        <dbReference type="Rhea" id="RHEA:20696"/>
        <dbReference type="ChEBI" id="CHEBI:15378"/>
        <dbReference type="ChEBI" id="CHEBI:15379"/>
        <dbReference type="ChEBI" id="CHEBI:16240"/>
        <dbReference type="ChEBI" id="CHEBI:18421"/>
        <dbReference type="EC" id="1.15.1.1"/>
    </reaction>
</comment>
<comment type="similarity">
    <text evidence="3">Belongs to the Cu-Zn superoxide dismutase family.</text>
</comment>
<name>A0AAV0V536_HYABA</name>
<keyword evidence="9" id="KW-0186">Copper</keyword>
<dbReference type="GO" id="GO:0005507">
    <property type="term" value="F:copper ion binding"/>
    <property type="evidence" value="ECO:0007669"/>
    <property type="project" value="InterPro"/>
</dbReference>
<keyword evidence="7" id="KW-0049">Antioxidant</keyword>
<evidence type="ECO:0000259" key="12">
    <source>
        <dbReference type="Pfam" id="PF00080"/>
    </source>
</evidence>
<evidence type="ECO:0000256" key="2">
    <source>
        <dbReference type="ARBA" id="ARBA00001947"/>
    </source>
</evidence>
<dbReference type="InterPro" id="IPR024134">
    <property type="entry name" value="SOD_Cu/Zn_/chaperone"/>
</dbReference>
<dbReference type="InterPro" id="IPR036423">
    <property type="entry name" value="SOD-like_Cu/Zn_dom_sf"/>
</dbReference>
<comment type="cofactor">
    <cofactor evidence="2">
        <name>Zn(2+)</name>
        <dbReference type="ChEBI" id="CHEBI:29105"/>
    </cofactor>
</comment>
<comment type="cofactor">
    <cofactor evidence="1">
        <name>Cu cation</name>
        <dbReference type="ChEBI" id="CHEBI:23378"/>
    </cofactor>
</comment>
<dbReference type="Pfam" id="PF00080">
    <property type="entry name" value="Sod_Cu"/>
    <property type="match status" value="1"/>
</dbReference>
<keyword evidence="5" id="KW-0479">Metal-binding</keyword>
<evidence type="ECO:0000256" key="10">
    <source>
        <dbReference type="ARBA" id="ARBA00023157"/>
    </source>
</evidence>
<evidence type="ECO:0000256" key="8">
    <source>
        <dbReference type="ARBA" id="ARBA00023002"/>
    </source>
</evidence>
<reference evidence="13" key="1">
    <citation type="submission" date="2022-12" db="EMBL/GenBank/DDBJ databases">
        <authorList>
            <person name="Webb A."/>
        </authorList>
    </citation>
    <scope>NUCLEOTIDE SEQUENCE</scope>
    <source>
        <strain evidence="13">Hp1</strain>
    </source>
</reference>
<sequence length="150" mass="15259">MAKAVCTLYGTDATVYGSLTITQAHEDAKSIITGELTGLSPGKHALHVNVFGDLSHAGGVFNPFGKTHGAPTDDERCVGSLGNIDVGDDGRAKVHVEDALVKLIGPHSIIGRSLVVHANEDDLGKGGHDLSLQNGNAGALTALGVVGISS</sequence>
<proteinExistence type="inferred from homology"/>
<dbReference type="PRINTS" id="PR00068">
    <property type="entry name" value="CUZNDISMTASE"/>
</dbReference>
<comment type="caution">
    <text evidence="13">The sequence shown here is derived from an EMBL/GenBank/DDBJ whole genome shotgun (WGS) entry which is preliminary data.</text>
</comment>
<evidence type="ECO:0000256" key="3">
    <source>
        <dbReference type="ARBA" id="ARBA00010457"/>
    </source>
</evidence>
<evidence type="ECO:0000256" key="11">
    <source>
        <dbReference type="ARBA" id="ARBA00049204"/>
    </source>
</evidence>
<dbReference type="CDD" id="cd00305">
    <property type="entry name" value="Cu-Zn_Superoxide_Dismutase"/>
    <property type="match status" value="1"/>
</dbReference>
<dbReference type="Gene3D" id="2.60.40.200">
    <property type="entry name" value="Superoxide dismutase, copper/zinc binding domain"/>
    <property type="match status" value="1"/>
</dbReference>
<dbReference type="GO" id="GO:0004784">
    <property type="term" value="F:superoxide dismutase activity"/>
    <property type="evidence" value="ECO:0007669"/>
    <property type="project" value="UniProtKB-EC"/>
</dbReference>
<evidence type="ECO:0000313" key="13">
    <source>
        <dbReference type="EMBL" id="CAI5742819.1"/>
    </source>
</evidence>
<dbReference type="PANTHER" id="PTHR10003">
    <property type="entry name" value="SUPEROXIDE DISMUTASE CU-ZN -RELATED"/>
    <property type="match status" value="1"/>
</dbReference>
<keyword evidence="10" id="KW-1015">Disulfide bond</keyword>
<evidence type="ECO:0000256" key="9">
    <source>
        <dbReference type="ARBA" id="ARBA00023008"/>
    </source>
</evidence>
<dbReference type="InterPro" id="IPR001424">
    <property type="entry name" value="SOD_Cu_Zn_dom"/>
</dbReference>
<dbReference type="SUPFAM" id="SSF49329">
    <property type="entry name" value="Cu,Zn superoxide dismutase-like"/>
    <property type="match status" value="1"/>
</dbReference>
<protein>
    <recommendedName>
        <fullName evidence="4">superoxide dismutase</fullName>
        <ecNumber evidence="4">1.15.1.1</ecNumber>
    </recommendedName>
</protein>
<keyword evidence="8" id="KW-0560">Oxidoreductase</keyword>
<dbReference type="AlphaFoldDB" id="A0AAV0V536"/>
<dbReference type="EMBL" id="CANTFL010001477">
    <property type="protein sequence ID" value="CAI5742819.1"/>
    <property type="molecule type" value="Genomic_DNA"/>
</dbReference>
<keyword evidence="14" id="KW-1185">Reference proteome</keyword>
<dbReference type="EC" id="1.15.1.1" evidence="4"/>
<evidence type="ECO:0000256" key="4">
    <source>
        <dbReference type="ARBA" id="ARBA00012682"/>
    </source>
</evidence>
<accession>A0AAV0V536</accession>
<evidence type="ECO:0000313" key="14">
    <source>
        <dbReference type="Proteomes" id="UP001162031"/>
    </source>
</evidence>
<evidence type="ECO:0000256" key="7">
    <source>
        <dbReference type="ARBA" id="ARBA00022862"/>
    </source>
</evidence>
<evidence type="ECO:0000256" key="6">
    <source>
        <dbReference type="ARBA" id="ARBA00022833"/>
    </source>
</evidence>
<evidence type="ECO:0000256" key="5">
    <source>
        <dbReference type="ARBA" id="ARBA00022723"/>
    </source>
</evidence>
<evidence type="ECO:0000256" key="1">
    <source>
        <dbReference type="ARBA" id="ARBA00001935"/>
    </source>
</evidence>
<dbReference type="FunFam" id="2.60.40.200:FF:000013">
    <property type="entry name" value="Superoxide dismutase [Cu-Zn]"/>
    <property type="match status" value="1"/>
</dbReference>
<gene>
    <name evidence="13" type="ORF">HBR001_LOCUS9174</name>
</gene>
<dbReference type="Proteomes" id="UP001162031">
    <property type="component" value="Unassembled WGS sequence"/>
</dbReference>